<organism evidence="3 4">
    <name type="scientific">Chitinimonas taiwanensis DSM 18899</name>
    <dbReference type="NCBI Taxonomy" id="1121279"/>
    <lineage>
        <taxon>Bacteria</taxon>
        <taxon>Pseudomonadati</taxon>
        <taxon>Pseudomonadota</taxon>
        <taxon>Betaproteobacteria</taxon>
        <taxon>Neisseriales</taxon>
        <taxon>Chitinibacteraceae</taxon>
        <taxon>Chitinimonas</taxon>
    </lineage>
</organism>
<keyword evidence="3" id="KW-0131">Cell cycle</keyword>
<evidence type="ECO:0000313" key="3">
    <source>
        <dbReference type="EMBL" id="SFZ77547.1"/>
    </source>
</evidence>
<dbReference type="STRING" id="1121279.SAMN02745887_02483"/>
<keyword evidence="3" id="KW-0132">Cell division</keyword>
<dbReference type="PANTHER" id="PTHR12169:SF6">
    <property type="entry name" value="AFG1-LIKE ATPASE"/>
    <property type="match status" value="1"/>
</dbReference>
<dbReference type="PANTHER" id="PTHR12169">
    <property type="entry name" value="ATPASE N2B"/>
    <property type="match status" value="1"/>
</dbReference>
<accession>A0A1K2HLF7</accession>
<name>A0A1K2HLF7_9NEIS</name>
<evidence type="ECO:0000256" key="2">
    <source>
        <dbReference type="ARBA" id="ARBA00022840"/>
    </source>
</evidence>
<dbReference type="FunFam" id="3.40.50.300:FF:001254">
    <property type="entry name" value="Cell division protein ZapE"/>
    <property type="match status" value="1"/>
</dbReference>
<dbReference type="Pfam" id="PF03969">
    <property type="entry name" value="AFG1_ATPase"/>
    <property type="match status" value="1"/>
</dbReference>
<dbReference type="RefSeq" id="WP_072428988.1">
    <property type="nucleotide sequence ID" value="NZ_FPKR01000009.1"/>
</dbReference>
<dbReference type="SUPFAM" id="SSF52540">
    <property type="entry name" value="P-loop containing nucleoside triphosphate hydrolases"/>
    <property type="match status" value="1"/>
</dbReference>
<protein>
    <submittedName>
        <fullName evidence="3">Cell division protein ZapE</fullName>
    </submittedName>
</protein>
<dbReference type="AlphaFoldDB" id="A0A1K2HLF7"/>
<proteinExistence type="predicted"/>
<gene>
    <name evidence="3" type="ORF">SAMN02745887_02483</name>
</gene>
<dbReference type="GO" id="GO:0005737">
    <property type="term" value="C:cytoplasm"/>
    <property type="evidence" value="ECO:0007669"/>
    <property type="project" value="TreeGrafter"/>
</dbReference>
<dbReference type="InterPro" id="IPR005654">
    <property type="entry name" value="ATPase_AFG1-like"/>
</dbReference>
<keyword evidence="2" id="KW-0067">ATP-binding</keyword>
<dbReference type="GO" id="GO:0051301">
    <property type="term" value="P:cell division"/>
    <property type="evidence" value="ECO:0007669"/>
    <property type="project" value="UniProtKB-KW"/>
</dbReference>
<dbReference type="GO" id="GO:0016887">
    <property type="term" value="F:ATP hydrolysis activity"/>
    <property type="evidence" value="ECO:0007669"/>
    <property type="project" value="InterPro"/>
</dbReference>
<dbReference type="Proteomes" id="UP000186513">
    <property type="component" value="Unassembled WGS sequence"/>
</dbReference>
<dbReference type="Gene3D" id="3.40.50.300">
    <property type="entry name" value="P-loop containing nucleotide triphosphate hydrolases"/>
    <property type="match status" value="1"/>
</dbReference>
<reference evidence="3 4" key="1">
    <citation type="submission" date="2016-11" db="EMBL/GenBank/DDBJ databases">
        <authorList>
            <person name="Jaros S."/>
            <person name="Januszkiewicz K."/>
            <person name="Wedrychowicz H."/>
        </authorList>
    </citation>
    <scope>NUCLEOTIDE SEQUENCE [LARGE SCALE GENOMIC DNA]</scope>
    <source>
        <strain evidence="3 4">DSM 18899</strain>
    </source>
</reference>
<dbReference type="EMBL" id="FPKR01000009">
    <property type="protein sequence ID" value="SFZ77547.1"/>
    <property type="molecule type" value="Genomic_DNA"/>
</dbReference>
<dbReference type="OrthoDB" id="9774491at2"/>
<dbReference type="NCBIfam" id="NF040713">
    <property type="entry name" value="ZapE"/>
    <property type="match status" value="1"/>
</dbReference>
<dbReference type="GO" id="GO:0005524">
    <property type="term" value="F:ATP binding"/>
    <property type="evidence" value="ECO:0007669"/>
    <property type="project" value="UniProtKB-KW"/>
</dbReference>
<dbReference type="InterPro" id="IPR027417">
    <property type="entry name" value="P-loop_NTPase"/>
</dbReference>
<keyword evidence="1" id="KW-0547">Nucleotide-binding</keyword>
<keyword evidence="4" id="KW-1185">Reference proteome</keyword>
<evidence type="ECO:0000256" key="1">
    <source>
        <dbReference type="ARBA" id="ARBA00022741"/>
    </source>
</evidence>
<evidence type="ECO:0000313" key="4">
    <source>
        <dbReference type="Proteomes" id="UP000186513"/>
    </source>
</evidence>
<sequence>MSQHVFTAHIQPGTPPQEWYEIAATQPGFQRDPAQAEAIEHLQRLYNELLTFKRKRDRLFGRSLLPMPDVPRGLYFWGGVGRGKSFLMDGFFACVPYKRKRRLHFHHFMQEVHDGLRALKNEVDPLAKVADQIAEHTRLLCFDEFHVSDIADAMILGRLFTHLFEHGLVLVATSNYAPDDLYPNGLQRQNFLPTIALLKQHVEVVNVDGGNDYRMRTLTQARTYISPIAADTDAELNAVFDKLATADDLPPAMVIESRTVTARRHAPGVVWFSFAELCDGPRSQTDYLWLARQYHTVILSDVPRLTAKESSAARRLTWLVDVFYDYRVKLIISAATPAEGIYTEGAFAHEFFRTASRLTEMQSTDYLALPHEAGKTKDAAMSVALT</sequence>